<dbReference type="AlphaFoldDB" id="A0A2N3HQL3"/>
<dbReference type="EMBL" id="MVDD01000028">
    <property type="protein sequence ID" value="PKQ60354.1"/>
    <property type="molecule type" value="Genomic_DNA"/>
</dbReference>
<reference evidence="1 2" key="1">
    <citation type="journal article" date="2017" name="Front. Microbiol.">
        <title>Labilibaculum manganireducens gen. nov., sp. nov. and Labilibaculum filiforme sp. nov., Novel Bacteroidetes Isolated from Subsurface Sediments of the Baltic Sea.</title>
        <authorList>
            <person name="Vandieken V."/>
            <person name="Marshall I.P."/>
            <person name="Niemann H."/>
            <person name="Engelen B."/>
            <person name="Cypionka H."/>
        </authorList>
    </citation>
    <scope>NUCLEOTIDE SEQUENCE [LARGE SCALE GENOMIC DNA]</scope>
    <source>
        <strain evidence="1 2">59.16B</strain>
    </source>
</reference>
<gene>
    <name evidence="1" type="ORF">BZG02_19790</name>
</gene>
<organism evidence="1 2">
    <name type="scientific">Labilibaculum filiforme</name>
    <dbReference type="NCBI Taxonomy" id="1940526"/>
    <lineage>
        <taxon>Bacteria</taxon>
        <taxon>Pseudomonadati</taxon>
        <taxon>Bacteroidota</taxon>
        <taxon>Bacteroidia</taxon>
        <taxon>Marinilabiliales</taxon>
        <taxon>Marinifilaceae</taxon>
        <taxon>Labilibaculum</taxon>
    </lineage>
</organism>
<accession>A0A2N3HQL3</accession>
<dbReference type="NCBIfam" id="TIGR03519">
    <property type="entry name" value="T9SS_PorP_fam"/>
    <property type="match status" value="1"/>
</dbReference>
<dbReference type="OrthoDB" id="1320396at2"/>
<dbReference type="InterPro" id="IPR019861">
    <property type="entry name" value="PorP/SprF_Bacteroidetes"/>
</dbReference>
<evidence type="ECO:0008006" key="3">
    <source>
        <dbReference type="Google" id="ProtNLM"/>
    </source>
</evidence>
<evidence type="ECO:0000313" key="1">
    <source>
        <dbReference type="EMBL" id="PKQ60354.1"/>
    </source>
</evidence>
<dbReference type="Pfam" id="PF11751">
    <property type="entry name" value="PorP_SprF"/>
    <property type="match status" value="1"/>
</dbReference>
<proteinExistence type="predicted"/>
<comment type="caution">
    <text evidence="1">The sequence shown here is derived from an EMBL/GenBank/DDBJ whole genome shotgun (WGS) entry which is preliminary data.</text>
</comment>
<sequence length="306" mass="35166">MRTIIIITFWLLVPLFLFGQNTQFTNQYIFNPIALNPAMAGSGDALSATMLYRNQWVGFQGAPKTLSFSAHSPMRKQNMGLGISIINNEIGVSNETSVIGNYSFKIKMRKGNLALGLGGGFFMMNTAWTELQANDTSDELIQNNSPTYLIPEVSMGVYYSSKKYHIGFSIPYMLSYTYRSTRDKYEVRNDFSKYNYIISGDYVFDLQQNLQLIPSAMFKYQKEDKLDMILMGELVYMEKYSIGTAYNSEQKLFKGMFRIQLNKQFQLGYAADFNSSKLSKYKIGSHELMIRYDFKYTIKVNSPRNL</sequence>
<evidence type="ECO:0000313" key="2">
    <source>
        <dbReference type="Proteomes" id="UP000233535"/>
    </source>
</evidence>
<dbReference type="RefSeq" id="WP_101263490.1">
    <property type="nucleotide sequence ID" value="NZ_MVDD01000028.1"/>
</dbReference>
<protein>
    <recommendedName>
        <fullName evidence="3">Type IX secretion system membrane protein PorP/SprF</fullName>
    </recommendedName>
</protein>
<name>A0A2N3HQL3_9BACT</name>
<dbReference type="Proteomes" id="UP000233535">
    <property type="component" value="Unassembled WGS sequence"/>
</dbReference>
<keyword evidence="2" id="KW-1185">Reference proteome</keyword>